<name>A0A1G2H3E6_9BACT</name>
<dbReference type="NCBIfam" id="TIGR02436">
    <property type="entry name" value="four helix bundle protein"/>
    <property type="match status" value="1"/>
</dbReference>
<evidence type="ECO:0008006" key="3">
    <source>
        <dbReference type="Google" id="ProtNLM"/>
    </source>
</evidence>
<dbReference type="Pfam" id="PF05635">
    <property type="entry name" value="23S_rRNA_IVP"/>
    <property type="match status" value="1"/>
</dbReference>
<reference evidence="1 2" key="1">
    <citation type="journal article" date="2016" name="Nat. Commun.">
        <title>Thousands of microbial genomes shed light on interconnected biogeochemical processes in an aquifer system.</title>
        <authorList>
            <person name="Anantharaman K."/>
            <person name="Brown C.T."/>
            <person name="Hug L.A."/>
            <person name="Sharon I."/>
            <person name="Castelle C.J."/>
            <person name="Probst A.J."/>
            <person name="Thomas B.C."/>
            <person name="Singh A."/>
            <person name="Wilkins M.J."/>
            <person name="Karaoz U."/>
            <person name="Brodie E.L."/>
            <person name="Williams K.H."/>
            <person name="Hubbard S.S."/>
            <person name="Banfield J.F."/>
        </authorList>
    </citation>
    <scope>NUCLEOTIDE SEQUENCE [LARGE SCALE GENOMIC DNA]</scope>
</reference>
<dbReference type="PANTHER" id="PTHR38471:SF2">
    <property type="entry name" value="FOUR HELIX BUNDLE PROTEIN"/>
    <property type="match status" value="1"/>
</dbReference>
<evidence type="ECO:0000313" key="2">
    <source>
        <dbReference type="Proteomes" id="UP000178186"/>
    </source>
</evidence>
<dbReference type="PANTHER" id="PTHR38471">
    <property type="entry name" value="FOUR HELIX BUNDLE PROTEIN"/>
    <property type="match status" value="1"/>
</dbReference>
<dbReference type="STRING" id="1802128.A3H64_01060"/>
<proteinExistence type="predicted"/>
<dbReference type="Gene3D" id="1.20.1440.60">
    <property type="entry name" value="23S rRNA-intervening sequence"/>
    <property type="match status" value="1"/>
</dbReference>
<dbReference type="InterPro" id="IPR036583">
    <property type="entry name" value="23S_rRNA_IVS_sf"/>
</dbReference>
<dbReference type="Proteomes" id="UP000178186">
    <property type="component" value="Unassembled WGS sequence"/>
</dbReference>
<organism evidence="1 2">
    <name type="scientific">Candidatus Ryanbacteria bacterium RIFCSPLOWO2_02_FULL_45_11c</name>
    <dbReference type="NCBI Taxonomy" id="1802128"/>
    <lineage>
        <taxon>Bacteria</taxon>
        <taxon>Candidatus Ryaniibacteriota</taxon>
    </lineage>
</organism>
<dbReference type="EMBL" id="MHNY01000011">
    <property type="protein sequence ID" value="OGZ56488.1"/>
    <property type="molecule type" value="Genomic_DNA"/>
</dbReference>
<gene>
    <name evidence="1" type="ORF">A3H64_01060</name>
</gene>
<sequence>MNNNQLPKHEFDLEARTTEFAKRVVRLCRSLPKDSINNRLTGQAVGSAGSVGANYREANDALGKKDFVHRLKIARKEAKEVIHWFELIEEANPEFISRMKDIKQEANELKNILSSIINKTQQ</sequence>
<accession>A0A1G2H3E6</accession>
<dbReference type="AlphaFoldDB" id="A0A1G2H3E6"/>
<protein>
    <recommendedName>
        <fullName evidence="3">Four helix bundle protein</fullName>
    </recommendedName>
</protein>
<evidence type="ECO:0000313" key="1">
    <source>
        <dbReference type="EMBL" id="OGZ56488.1"/>
    </source>
</evidence>
<comment type="caution">
    <text evidence="1">The sequence shown here is derived from an EMBL/GenBank/DDBJ whole genome shotgun (WGS) entry which is preliminary data.</text>
</comment>
<dbReference type="SUPFAM" id="SSF158446">
    <property type="entry name" value="IVS-encoded protein-like"/>
    <property type="match status" value="1"/>
</dbReference>
<dbReference type="PIRSF" id="PIRSF035652">
    <property type="entry name" value="CHP02436"/>
    <property type="match status" value="1"/>
</dbReference>
<dbReference type="InterPro" id="IPR012657">
    <property type="entry name" value="23S_rRNA-intervening_sequence"/>
</dbReference>